<sequence length="277" mass="30767">MLYTHDSKDCISEWDIEKACIVRTLDPGYTSGSILSDGRFVPLRFLPVVDSLAANEDNQPQTQADSSASTSSTSLSENRQIWALDHRENWITVNGRKMAGSLDNSAENFISAFTEMVDRFEEIEQVFKAPRDSKTIDNTEAIFRKAKEDGRLVIKAMQEFRVKLSFANISEPANIAKPSFMTTRKEYKPRSITGGTMSRATSTSSTPQRRAVGFATGDGDDDLPRSTPGPPSTPGSITSRKPDQLLGDYWFSCGRTMTFSNEETGFTVLYFTGKDSF</sequence>
<dbReference type="EMBL" id="MU005981">
    <property type="protein sequence ID" value="KAF2860460.1"/>
    <property type="molecule type" value="Genomic_DNA"/>
</dbReference>
<reference evidence="2" key="1">
    <citation type="journal article" date="2020" name="Stud. Mycol.">
        <title>101 Dothideomycetes genomes: a test case for predicting lifestyles and emergence of pathogens.</title>
        <authorList>
            <person name="Haridas S."/>
            <person name="Albert R."/>
            <person name="Binder M."/>
            <person name="Bloem J."/>
            <person name="Labutti K."/>
            <person name="Salamov A."/>
            <person name="Andreopoulos B."/>
            <person name="Baker S."/>
            <person name="Barry K."/>
            <person name="Bills G."/>
            <person name="Bluhm B."/>
            <person name="Cannon C."/>
            <person name="Castanera R."/>
            <person name="Culley D."/>
            <person name="Daum C."/>
            <person name="Ezra D."/>
            <person name="Gonzalez J."/>
            <person name="Henrissat B."/>
            <person name="Kuo A."/>
            <person name="Liang C."/>
            <person name="Lipzen A."/>
            <person name="Lutzoni F."/>
            <person name="Magnuson J."/>
            <person name="Mondo S."/>
            <person name="Nolan M."/>
            <person name="Ohm R."/>
            <person name="Pangilinan J."/>
            <person name="Park H.-J."/>
            <person name="Ramirez L."/>
            <person name="Alfaro M."/>
            <person name="Sun H."/>
            <person name="Tritt A."/>
            <person name="Yoshinaga Y."/>
            <person name="Zwiers L.-H."/>
            <person name="Turgeon B."/>
            <person name="Goodwin S."/>
            <person name="Spatafora J."/>
            <person name="Crous P."/>
            <person name="Grigoriev I."/>
        </authorList>
    </citation>
    <scope>NUCLEOTIDE SEQUENCE</scope>
    <source>
        <strain evidence="2">CBS 480.64</strain>
    </source>
</reference>
<evidence type="ECO:0000256" key="1">
    <source>
        <dbReference type="SAM" id="MobiDB-lite"/>
    </source>
</evidence>
<dbReference type="EMBL" id="MU005981">
    <property type="protein sequence ID" value="KAF2860459.1"/>
    <property type="molecule type" value="Genomic_DNA"/>
</dbReference>
<evidence type="ECO:0000313" key="4">
    <source>
        <dbReference type="Proteomes" id="UP000799421"/>
    </source>
</evidence>
<evidence type="ECO:0000313" key="3">
    <source>
        <dbReference type="EMBL" id="KAF2860460.1"/>
    </source>
</evidence>
<keyword evidence="4" id="KW-1185">Reference proteome</keyword>
<dbReference type="AlphaFoldDB" id="A0A6A7C0D6"/>
<organism evidence="2 4">
    <name type="scientific">Piedraia hortae CBS 480.64</name>
    <dbReference type="NCBI Taxonomy" id="1314780"/>
    <lineage>
        <taxon>Eukaryota</taxon>
        <taxon>Fungi</taxon>
        <taxon>Dikarya</taxon>
        <taxon>Ascomycota</taxon>
        <taxon>Pezizomycotina</taxon>
        <taxon>Dothideomycetes</taxon>
        <taxon>Dothideomycetidae</taxon>
        <taxon>Capnodiales</taxon>
        <taxon>Piedraiaceae</taxon>
        <taxon>Piedraia</taxon>
    </lineage>
</organism>
<name>A0A6A7C0D6_9PEZI</name>
<gene>
    <name evidence="2" type="ORF">K470DRAFT_257902</name>
    <name evidence="3" type="ORF">K470DRAFT_257903</name>
</gene>
<protein>
    <submittedName>
        <fullName evidence="2">Uncharacterized protein</fullName>
    </submittedName>
</protein>
<proteinExistence type="predicted"/>
<feature type="region of interest" description="Disordered" evidence="1">
    <location>
        <begin position="186"/>
        <end position="241"/>
    </location>
</feature>
<feature type="compositionally biased region" description="Polar residues" evidence="1">
    <location>
        <begin position="193"/>
        <end position="208"/>
    </location>
</feature>
<accession>A0A6A7C0D6</accession>
<dbReference type="Proteomes" id="UP000799421">
    <property type="component" value="Unassembled WGS sequence"/>
</dbReference>
<evidence type="ECO:0000313" key="2">
    <source>
        <dbReference type="EMBL" id="KAF2860459.1"/>
    </source>
</evidence>